<dbReference type="EMBL" id="CP050139">
    <property type="protein sequence ID" value="QIP36451.1"/>
    <property type="molecule type" value="Genomic_DNA"/>
</dbReference>
<dbReference type="Proteomes" id="UP000502533">
    <property type="component" value="Chromosome"/>
</dbReference>
<dbReference type="RefSeq" id="WP_050800562.1">
    <property type="nucleotide sequence ID" value="NZ_CALMTF010000075.1"/>
</dbReference>
<proteinExistence type="predicted"/>
<sequence length="83" mass="8959">MTPEHDSSTAHSLNRMARLFLAPVPLLMTLAGSLVANRYQPVVLGLPFFMFWIVFSVCLCSVVTGLVFLLDPASHSPAGDDAP</sequence>
<dbReference type="InterPro" id="IPR021741">
    <property type="entry name" value="DUF3311"/>
</dbReference>
<organism evidence="1 2">
    <name type="scientific">Komagataeibacter rhaeticus</name>
    <dbReference type="NCBI Taxonomy" id="215221"/>
    <lineage>
        <taxon>Bacteria</taxon>
        <taxon>Pseudomonadati</taxon>
        <taxon>Pseudomonadota</taxon>
        <taxon>Alphaproteobacteria</taxon>
        <taxon>Acetobacterales</taxon>
        <taxon>Acetobacteraceae</taxon>
        <taxon>Komagataeibacter</taxon>
    </lineage>
</organism>
<dbReference type="Pfam" id="PF11755">
    <property type="entry name" value="DUF3311"/>
    <property type="match status" value="1"/>
</dbReference>
<evidence type="ECO:0000313" key="2">
    <source>
        <dbReference type="Proteomes" id="UP000502533"/>
    </source>
</evidence>
<gene>
    <name evidence="1" type="ORF">GWK63_14100</name>
</gene>
<dbReference type="AlphaFoldDB" id="A0A181CE09"/>
<reference evidence="1 2" key="1">
    <citation type="submission" date="2020-03" db="EMBL/GenBank/DDBJ databases">
        <title>Isolation of cellulose-producing strains, genome characterization and application of the synthesized cellulose films as an economical and sustainable material for piezoelectric sensor construction.</title>
        <authorList>
            <person name="Mangayil R.K."/>
        </authorList>
    </citation>
    <scope>NUCLEOTIDE SEQUENCE [LARGE SCALE GENOMIC DNA]</scope>
    <source>
        <strain evidence="1 2">ENS 9a1a</strain>
    </source>
</reference>
<dbReference type="GeneID" id="85023300"/>
<evidence type="ECO:0000313" key="1">
    <source>
        <dbReference type="EMBL" id="QIP36451.1"/>
    </source>
</evidence>
<dbReference type="KEGG" id="kre:GWK63_14100"/>
<accession>A0A181CE09</accession>
<name>A0A181CE09_9PROT</name>
<protein>
    <submittedName>
        <fullName evidence="1">DUF3311 domain-containing protein</fullName>
    </submittedName>
</protein>
<keyword evidence="2" id="KW-1185">Reference proteome</keyword>